<proteinExistence type="predicted"/>
<comment type="caution">
    <text evidence="2">The sequence shown here is derived from an EMBL/GenBank/DDBJ whole genome shotgun (WGS) entry which is preliminary data.</text>
</comment>
<sequence length="86" mass="9362">ESDSAASFSPRHRGNSTPPASSPHPHHKTLPRQGERQAPDLVPVLDGLFWGSAVALLVLRANQREERMETEAGCAVIETVGVWRPV</sequence>
<dbReference type="Proteomes" id="UP000727407">
    <property type="component" value="Unassembled WGS sequence"/>
</dbReference>
<protein>
    <submittedName>
        <fullName evidence="2">Uncharacterized protein</fullName>
    </submittedName>
</protein>
<organism evidence="2 3">
    <name type="scientific">Clarias magur</name>
    <name type="common">Asian catfish</name>
    <name type="synonym">Macropteronotus magur</name>
    <dbReference type="NCBI Taxonomy" id="1594786"/>
    <lineage>
        <taxon>Eukaryota</taxon>
        <taxon>Metazoa</taxon>
        <taxon>Chordata</taxon>
        <taxon>Craniata</taxon>
        <taxon>Vertebrata</taxon>
        <taxon>Euteleostomi</taxon>
        <taxon>Actinopterygii</taxon>
        <taxon>Neopterygii</taxon>
        <taxon>Teleostei</taxon>
        <taxon>Ostariophysi</taxon>
        <taxon>Siluriformes</taxon>
        <taxon>Clariidae</taxon>
        <taxon>Clarias</taxon>
    </lineage>
</organism>
<feature type="region of interest" description="Disordered" evidence="1">
    <location>
        <begin position="1"/>
        <end position="38"/>
    </location>
</feature>
<gene>
    <name evidence="2" type="ORF">DAT39_015694</name>
</gene>
<dbReference type="AlphaFoldDB" id="A0A8J4WXJ4"/>
<evidence type="ECO:0000313" key="2">
    <source>
        <dbReference type="EMBL" id="KAF5894616.1"/>
    </source>
</evidence>
<reference evidence="2" key="1">
    <citation type="submission" date="2020-07" db="EMBL/GenBank/DDBJ databases">
        <title>Clarias magur genome sequencing, assembly and annotation.</title>
        <authorList>
            <person name="Kushwaha B."/>
            <person name="Kumar R."/>
            <person name="Das P."/>
            <person name="Joshi C.G."/>
            <person name="Kumar D."/>
            <person name="Nagpure N.S."/>
            <person name="Pandey M."/>
            <person name="Agarwal S."/>
            <person name="Srivastava S."/>
            <person name="Singh M."/>
            <person name="Sahoo L."/>
            <person name="Jayasankar P."/>
            <person name="Meher P.K."/>
            <person name="Koringa P.G."/>
            <person name="Iquebal M.A."/>
            <person name="Das S.P."/>
            <person name="Bit A."/>
            <person name="Patnaik S."/>
            <person name="Patel N."/>
            <person name="Shah T.M."/>
            <person name="Hinsu A."/>
            <person name="Jena J.K."/>
        </authorList>
    </citation>
    <scope>NUCLEOTIDE SEQUENCE</scope>
    <source>
        <strain evidence="2">CIFAMagur01</strain>
        <tissue evidence="2">Testis</tissue>
    </source>
</reference>
<keyword evidence="3" id="KW-1185">Reference proteome</keyword>
<feature type="non-terminal residue" evidence="2">
    <location>
        <position position="1"/>
    </location>
</feature>
<accession>A0A8J4WXJ4</accession>
<evidence type="ECO:0000256" key="1">
    <source>
        <dbReference type="SAM" id="MobiDB-lite"/>
    </source>
</evidence>
<name>A0A8J4WXJ4_CLAMG</name>
<evidence type="ECO:0000313" key="3">
    <source>
        <dbReference type="Proteomes" id="UP000727407"/>
    </source>
</evidence>
<dbReference type="EMBL" id="QNUK01000366">
    <property type="protein sequence ID" value="KAF5894616.1"/>
    <property type="molecule type" value="Genomic_DNA"/>
</dbReference>